<dbReference type="InParanoid" id="A0A0L0HS09"/>
<dbReference type="AlphaFoldDB" id="A0A0L0HS09"/>
<protein>
    <recommendedName>
        <fullName evidence="1">Phosphoribosyltransferase domain-containing protein</fullName>
    </recommendedName>
</protein>
<dbReference type="SUPFAM" id="SSF53271">
    <property type="entry name" value="PRTase-like"/>
    <property type="match status" value="1"/>
</dbReference>
<dbReference type="Pfam" id="PF00156">
    <property type="entry name" value="Pribosyltran"/>
    <property type="match status" value="1"/>
</dbReference>
<dbReference type="STRING" id="645134.A0A0L0HS09"/>
<dbReference type="EMBL" id="KQ257451">
    <property type="protein sequence ID" value="KND03908.1"/>
    <property type="molecule type" value="Genomic_DNA"/>
</dbReference>
<proteinExistence type="predicted"/>
<evidence type="ECO:0000259" key="1">
    <source>
        <dbReference type="Pfam" id="PF00156"/>
    </source>
</evidence>
<reference evidence="2 3" key="1">
    <citation type="submission" date="2009-08" db="EMBL/GenBank/DDBJ databases">
        <title>The Genome Sequence of Spizellomyces punctatus strain DAOM BR117.</title>
        <authorList>
            <consortium name="The Broad Institute Genome Sequencing Platform"/>
            <person name="Russ C."/>
            <person name="Cuomo C."/>
            <person name="Shea T."/>
            <person name="Young S.K."/>
            <person name="Zeng Q."/>
            <person name="Koehrsen M."/>
            <person name="Haas B."/>
            <person name="Borodovsky M."/>
            <person name="Guigo R."/>
            <person name="Alvarado L."/>
            <person name="Berlin A."/>
            <person name="Bochicchio J."/>
            <person name="Borenstein D."/>
            <person name="Chapman S."/>
            <person name="Chen Z."/>
            <person name="Engels R."/>
            <person name="Freedman E."/>
            <person name="Gellesch M."/>
            <person name="Goldberg J."/>
            <person name="Griggs A."/>
            <person name="Gujja S."/>
            <person name="Heiman D."/>
            <person name="Hepburn T."/>
            <person name="Howarth C."/>
            <person name="Jen D."/>
            <person name="Larson L."/>
            <person name="Lewis B."/>
            <person name="Mehta T."/>
            <person name="Park D."/>
            <person name="Pearson M."/>
            <person name="Roberts A."/>
            <person name="Saif S."/>
            <person name="Shenoy N."/>
            <person name="Sisk P."/>
            <person name="Stolte C."/>
            <person name="Sykes S."/>
            <person name="Thomson T."/>
            <person name="Walk T."/>
            <person name="White J."/>
            <person name="Yandava C."/>
            <person name="Burger G."/>
            <person name="Gray M.W."/>
            <person name="Holland P.W.H."/>
            <person name="King N."/>
            <person name="Lang F.B.F."/>
            <person name="Roger A.J."/>
            <person name="Ruiz-Trillo I."/>
            <person name="Lander E."/>
            <person name="Nusbaum C."/>
        </authorList>
    </citation>
    <scope>NUCLEOTIDE SEQUENCE [LARGE SCALE GENOMIC DNA]</scope>
    <source>
        <strain evidence="2 3">DAOM BR117</strain>
    </source>
</reference>
<dbReference type="OrthoDB" id="5779169at2759"/>
<keyword evidence="3" id="KW-1185">Reference proteome</keyword>
<feature type="domain" description="Phosphoribosyltransferase" evidence="1">
    <location>
        <begin position="15"/>
        <end position="175"/>
    </location>
</feature>
<dbReference type="RefSeq" id="XP_016611947.1">
    <property type="nucleotide sequence ID" value="XM_016749681.1"/>
</dbReference>
<evidence type="ECO:0000313" key="3">
    <source>
        <dbReference type="Proteomes" id="UP000053201"/>
    </source>
</evidence>
<dbReference type="eggNOG" id="ENOG502RENN">
    <property type="taxonomic scope" value="Eukaryota"/>
</dbReference>
<dbReference type="GeneID" id="27685028"/>
<gene>
    <name evidence="2" type="ORF">SPPG_01360</name>
</gene>
<dbReference type="Gene3D" id="3.30.1310.20">
    <property type="entry name" value="PRTase-like"/>
    <property type="match status" value="1"/>
</dbReference>
<accession>A0A0L0HS09</accession>
<dbReference type="VEuPathDB" id="FungiDB:SPPG_01360"/>
<dbReference type="InterPro" id="IPR029057">
    <property type="entry name" value="PRTase-like"/>
</dbReference>
<dbReference type="InterPro" id="IPR000836">
    <property type="entry name" value="PRTase_dom"/>
</dbReference>
<evidence type="ECO:0000313" key="2">
    <source>
        <dbReference type="EMBL" id="KND03908.1"/>
    </source>
</evidence>
<sequence length="227" mass="25289">MWLRRNAPIRDRVDAGNQLASDQRLQKYAGRGTDTIILALPRGGVPVAFEMAKKLNVPLDLMLVRKLGIPFHEETAMGAIAMGGVTYINEEFVSSLGISNADVQRVIRKETEELHRRSKHYRGNKPYPILADKNVIIVDDGVATGATLRAAIQAVKQFNPKQVIAAAPVGARDSCRDLAQVADEMICLHQPEPFNAVGLWYESFPQTEDEEVMELLRKAEQFGKHEE</sequence>
<organism evidence="2 3">
    <name type="scientific">Spizellomyces punctatus (strain DAOM BR117)</name>
    <dbReference type="NCBI Taxonomy" id="645134"/>
    <lineage>
        <taxon>Eukaryota</taxon>
        <taxon>Fungi</taxon>
        <taxon>Fungi incertae sedis</taxon>
        <taxon>Chytridiomycota</taxon>
        <taxon>Chytridiomycota incertae sedis</taxon>
        <taxon>Chytridiomycetes</taxon>
        <taxon>Spizellomycetales</taxon>
        <taxon>Spizellomycetaceae</taxon>
        <taxon>Spizellomyces</taxon>
    </lineage>
</organism>
<dbReference type="Proteomes" id="UP000053201">
    <property type="component" value="Unassembled WGS sequence"/>
</dbReference>
<name>A0A0L0HS09_SPIPD</name>
<dbReference type="CDD" id="cd06223">
    <property type="entry name" value="PRTases_typeI"/>
    <property type="match status" value="1"/>
</dbReference>
<dbReference type="Gene3D" id="3.40.50.2020">
    <property type="match status" value="1"/>
</dbReference>
<dbReference type="OMA" id="PFYAVGQ"/>